<dbReference type="InterPro" id="IPR007560">
    <property type="entry name" value="Restrct_endonuc_IV_Mrr"/>
</dbReference>
<gene>
    <name evidence="3" type="ORF">EDD79_100196</name>
</gene>
<dbReference type="OrthoDB" id="1950674at2"/>
<keyword evidence="1" id="KW-1133">Transmembrane helix</keyword>
<dbReference type="GO" id="GO:0003677">
    <property type="term" value="F:DNA binding"/>
    <property type="evidence" value="ECO:0007669"/>
    <property type="project" value="InterPro"/>
</dbReference>
<feature type="transmembrane region" description="Helical" evidence="1">
    <location>
        <begin position="71"/>
        <end position="90"/>
    </location>
</feature>
<proteinExistence type="predicted"/>
<dbReference type="Pfam" id="PF04471">
    <property type="entry name" value="Mrr_cat"/>
    <property type="match status" value="1"/>
</dbReference>
<feature type="transmembrane region" description="Helical" evidence="1">
    <location>
        <begin position="295"/>
        <end position="315"/>
    </location>
</feature>
<reference evidence="3 4" key="1">
    <citation type="submission" date="2019-03" db="EMBL/GenBank/DDBJ databases">
        <title>Genomic Encyclopedia of Type Strains, Phase IV (KMG-IV): sequencing the most valuable type-strain genomes for metagenomic binning, comparative biology and taxonomic classification.</title>
        <authorList>
            <person name="Goeker M."/>
        </authorList>
    </citation>
    <scope>NUCLEOTIDE SEQUENCE [LARGE SCALE GENOMIC DNA]</scope>
    <source>
        <strain evidence="3 4">DSM 100013</strain>
    </source>
</reference>
<protein>
    <submittedName>
        <fullName evidence="3">Restriction endonuclease</fullName>
    </submittedName>
</protein>
<evidence type="ECO:0000313" key="4">
    <source>
        <dbReference type="Proteomes" id="UP000295504"/>
    </source>
</evidence>
<keyword evidence="3" id="KW-0540">Nuclease</keyword>
<dbReference type="RefSeq" id="WP_132847190.1">
    <property type="nucleotide sequence ID" value="NZ_CP058648.1"/>
</dbReference>
<feature type="domain" description="Restriction endonuclease type IV Mrr" evidence="2">
    <location>
        <begin position="121"/>
        <end position="232"/>
    </location>
</feature>
<dbReference type="AlphaFoldDB" id="A0A4R2TY67"/>
<keyword evidence="4" id="KW-1185">Reference proteome</keyword>
<dbReference type="Proteomes" id="UP000295504">
    <property type="component" value="Unassembled WGS sequence"/>
</dbReference>
<accession>A0A4R2TY67</accession>
<sequence>MKNINAFFQFLTGQVRGYSKSRSSSRRFKAYYLDTKNDTKGVGAKIIDYFLGRMLIFVGIFSVLFIEFRNIYIALMASIIILTLMHIMSIEIRNKKIEKGRVKKRRYIASQKVYKEIMNKTQEELKNYVTELLVKMNFSNLSFSYIQNKAILYSANLNNEKLNILFLSYKNDLDVEVKDIKEMIQSLVKNEVKKGIVITTSDFTKDCYTFIEQLTGKYKLMLVNKDTFLKLIEKNGMFPKDEEIDELIENKISKKERKLKEYKDIALSPNKIKSYLFLFGYLFLASFYVPFRTYYMGVAVFALIMGLVSMTLTTIKRKNEHDETVNMDYLFKNF</sequence>
<keyword evidence="3" id="KW-0378">Hydrolase</keyword>
<keyword evidence="3" id="KW-0255">Endonuclease</keyword>
<name>A0A4R2TY67_9FIRM</name>
<keyword evidence="1" id="KW-0472">Membrane</keyword>
<dbReference type="GO" id="GO:0004519">
    <property type="term" value="F:endonuclease activity"/>
    <property type="evidence" value="ECO:0007669"/>
    <property type="project" value="UniProtKB-KW"/>
</dbReference>
<evidence type="ECO:0000259" key="2">
    <source>
        <dbReference type="Pfam" id="PF04471"/>
    </source>
</evidence>
<keyword evidence="1" id="KW-0812">Transmembrane</keyword>
<evidence type="ECO:0000313" key="3">
    <source>
        <dbReference type="EMBL" id="TCQ08012.1"/>
    </source>
</evidence>
<dbReference type="Gene3D" id="3.40.1350.10">
    <property type="match status" value="1"/>
</dbReference>
<comment type="caution">
    <text evidence="3">The sequence shown here is derived from an EMBL/GenBank/DDBJ whole genome shotgun (WGS) entry which is preliminary data.</text>
</comment>
<organism evidence="3 4">
    <name type="scientific">Serpentinicella alkaliphila</name>
    <dbReference type="NCBI Taxonomy" id="1734049"/>
    <lineage>
        <taxon>Bacteria</taxon>
        <taxon>Bacillati</taxon>
        <taxon>Bacillota</taxon>
        <taxon>Clostridia</taxon>
        <taxon>Peptostreptococcales</taxon>
        <taxon>Natronincolaceae</taxon>
        <taxon>Serpentinicella</taxon>
    </lineage>
</organism>
<dbReference type="InterPro" id="IPR011856">
    <property type="entry name" value="tRNA_endonuc-like_dom_sf"/>
</dbReference>
<dbReference type="EMBL" id="SLYC01000001">
    <property type="protein sequence ID" value="TCQ08012.1"/>
    <property type="molecule type" value="Genomic_DNA"/>
</dbReference>
<feature type="transmembrane region" description="Helical" evidence="1">
    <location>
        <begin position="46"/>
        <end position="65"/>
    </location>
</feature>
<evidence type="ECO:0000256" key="1">
    <source>
        <dbReference type="SAM" id="Phobius"/>
    </source>
</evidence>
<feature type="transmembrane region" description="Helical" evidence="1">
    <location>
        <begin position="272"/>
        <end position="289"/>
    </location>
</feature>
<dbReference type="GO" id="GO:0009307">
    <property type="term" value="P:DNA restriction-modification system"/>
    <property type="evidence" value="ECO:0007669"/>
    <property type="project" value="InterPro"/>
</dbReference>